<reference evidence="1 2" key="1">
    <citation type="journal article" date="2022" name="bioRxiv">
        <title>The genome of the oomycete Peronosclerospora sorghi, a cosmopolitan pathogen of maize and sorghum, is inflated with dispersed pseudogenes.</title>
        <authorList>
            <person name="Fletcher K."/>
            <person name="Martin F."/>
            <person name="Isakeit T."/>
            <person name="Cavanaugh K."/>
            <person name="Magill C."/>
            <person name="Michelmore R."/>
        </authorList>
    </citation>
    <scope>NUCLEOTIDE SEQUENCE [LARGE SCALE GENOMIC DNA]</scope>
    <source>
        <strain evidence="1">P6</strain>
    </source>
</reference>
<proteinExistence type="predicted"/>
<evidence type="ECO:0000313" key="2">
    <source>
        <dbReference type="Proteomes" id="UP001163321"/>
    </source>
</evidence>
<keyword evidence="2" id="KW-1185">Reference proteome</keyword>
<accession>A0ACC0VYV6</accession>
<evidence type="ECO:0000313" key="1">
    <source>
        <dbReference type="EMBL" id="KAI9911397.1"/>
    </source>
</evidence>
<gene>
    <name evidence="1" type="ORF">PsorP6_009781</name>
</gene>
<organism evidence="1 2">
    <name type="scientific">Peronosclerospora sorghi</name>
    <dbReference type="NCBI Taxonomy" id="230839"/>
    <lineage>
        <taxon>Eukaryota</taxon>
        <taxon>Sar</taxon>
        <taxon>Stramenopiles</taxon>
        <taxon>Oomycota</taxon>
        <taxon>Peronosporomycetes</taxon>
        <taxon>Peronosporales</taxon>
        <taxon>Peronosporaceae</taxon>
        <taxon>Peronosclerospora</taxon>
    </lineage>
</organism>
<comment type="caution">
    <text evidence="1">The sequence shown here is derived from an EMBL/GenBank/DDBJ whole genome shotgun (WGS) entry which is preliminary data.</text>
</comment>
<dbReference type="Proteomes" id="UP001163321">
    <property type="component" value="Chromosome 5"/>
</dbReference>
<dbReference type="EMBL" id="CM047584">
    <property type="protein sequence ID" value="KAI9911397.1"/>
    <property type="molecule type" value="Genomic_DNA"/>
</dbReference>
<sequence>MVARQPLRLLRLGGHPRRAYTNLVDRENHVPSDQKLFTTSKAPTYMKRPSDKPLLAVLVLGLGLGFLQSFRGEISMATGTGKKE</sequence>
<name>A0ACC0VYV6_9STRA</name>
<protein>
    <submittedName>
        <fullName evidence="1">Uncharacterized protein</fullName>
    </submittedName>
</protein>